<sequence length="34" mass="3988">MTRLLRQTTWKELAITRRCFPCPRINDNALNPAS</sequence>
<evidence type="ECO:0000313" key="1">
    <source>
        <dbReference type="EMBL" id="ABU72755.1"/>
    </source>
</evidence>
<gene>
    <name evidence="1" type="ordered locus">VIBHAR_04847</name>
</gene>
<proteinExistence type="predicted"/>
<dbReference type="PATRIC" id="fig|338187.36.peg.3733"/>
<name>A7N5N5_VIBC1</name>
<dbReference type="KEGG" id="vha:VIBHAR_04847"/>
<evidence type="ECO:0000313" key="2">
    <source>
        <dbReference type="Proteomes" id="UP000008152"/>
    </source>
</evidence>
<dbReference type="Proteomes" id="UP000008152">
    <property type="component" value="Chromosome II"/>
</dbReference>
<dbReference type="EMBL" id="CP000790">
    <property type="protein sequence ID" value="ABU72755.1"/>
    <property type="molecule type" value="Genomic_DNA"/>
</dbReference>
<accession>A7N5N5</accession>
<protein>
    <submittedName>
        <fullName evidence="1">Uncharacterized protein</fullName>
    </submittedName>
</protein>
<dbReference type="AlphaFoldDB" id="A7N5N5"/>
<reference evidence="1 2" key="1">
    <citation type="submission" date="2007-08" db="EMBL/GenBank/DDBJ databases">
        <authorList>
            <consortium name="The Vibrio harveyi Genome Sequencing Project"/>
            <person name="Bassler B."/>
            <person name="Clifton S.W."/>
            <person name="Fulton L."/>
            <person name="Delehaunty K."/>
            <person name="Fronick C."/>
            <person name="Harrison M."/>
            <person name="Markivic C."/>
            <person name="Fulton R."/>
            <person name="Tin-Wollam A.-M."/>
            <person name="Shah N."/>
            <person name="Pepin K."/>
            <person name="Nash W."/>
            <person name="Thiruvilangam P."/>
            <person name="Bhonagiri V."/>
            <person name="Waters C."/>
            <person name="Tu K.C."/>
            <person name="Irgon J."/>
            <person name="Wilson R.K."/>
        </authorList>
    </citation>
    <scope>NUCLEOTIDE SEQUENCE [LARGE SCALE GENOMIC DNA]</scope>
    <source>
        <strain evidence="2">ATCC BAA-1116 / BB120</strain>
    </source>
</reference>
<organism evidence="1 2">
    <name type="scientific">Vibrio campbellii (strain ATCC BAA-1116)</name>
    <dbReference type="NCBI Taxonomy" id="2902295"/>
    <lineage>
        <taxon>Bacteria</taxon>
        <taxon>Pseudomonadati</taxon>
        <taxon>Pseudomonadota</taxon>
        <taxon>Gammaproteobacteria</taxon>
        <taxon>Vibrionales</taxon>
        <taxon>Vibrionaceae</taxon>
        <taxon>Vibrio</taxon>
    </lineage>
</organism>